<dbReference type="InterPro" id="IPR051558">
    <property type="entry name" value="Metallophosphoesterase_PAP"/>
</dbReference>
<dbReference type="AlphaFoldDB" id="A0AAV7F7Q3"/>
<accession>A0AAV7F7Q3</accession>
<evidence type="ECO:0008006" key="5">
    <source>
        <dbReference type="Google" id="ProtNLM"/>
    </source>
</evidence>
<protein>
    <recommendedName>
        <fullName evidence="5">Calcineurin-like phosphoesterase domain-containing protein</fullName>
    </recommendedName>
</protein>
<name>A0AAV7F7Q3_ARIFI</name>
<evidence type="ECO:0000256" key="1">
    <source>
        <dbReference type="ARBA" id="ARBA00022729"/>
    </source>
</evidence>
<dbReference type="EMBL" id="JAINDJ010000002">
    <property type="protein sequence ID" value="KAG9456280.1"/>
    <property type="molecule type" value="Genomic_DNA"/>
</dbReference>
<reference evidence="3 4" key="1">
    <citation type="submission" date="2021-07" db="EMBL/GenBank/DDBJ databases">
        <title>The Aristolochia fimbriata genome: insights into angiosperm evolution, floral development and chemical biosynthesis.</title>
        <authorList>
            <person name="Jiao Y."/>
        </authorList>
    </citation>
    <scope>NUCLEOTIDE SEQUENCE [LARGE SCALE GENOMIC DNA]</scope>
    <source>
        <strain evidence="3">IBCAS-2021</strain>
        <tissue evidence="3">Leaf</tissue>
    </source>
</reference>
<evidence type="ECO:0000313" key="3">
    <source>
        <dbReference type="EMBL" id="KAG9456280.1"/>
    </source>
</evidence>
<proteinExistence type="predicted"/>
<evidence type="ECO:0000313" key="4">
    <source>
        <dbReference type="Proteomes" id="UP000825729"/>
    </source>
</evidence>
<gene>
    <name evidence="3" type="ORF">H6P81_000788</name>
</gene>
<organism evidence="3 4">
    <name type="scientific">Aristolochia fimbriata</name>
    <name type="common">White veined hardy Dutchman's pipe vine</name>
    <dbReference type="NCBI Taxonomy" id="158543"/>
    <lineage>
        <taxon>Eukaryota</taxon>
        <taxon>Viridiplantae</taxon>
        <taxon>Streptophyta</taxon>
        <taxon>Embryophyta</taxon>
        <taxon>Tracheophyta</taxon>
        <taxon>Spermatophyta</taxon>
        <taxon>Magnoliopsida</taxon>
        <taxon>Magnoliidae</taxon>
        <taxon>Piperales</taxon>
        <taxon>Aristolochiaceae</taxon>
        <taxon>Aristolochia</taxon>
    </lineage>
</organism>
<dbReference type="GO" id="GO:0016787">
    <property type="term" value="F:hydrolase activity"/>
    <property type="evidence" value="ECO:0007669"/>
    <property type="project" value="UniProtKB-KW"/>
</dbReference>
<dbReference type="InterPro" id="IPR029052">
    <property type="entry name" value="Metallo-depent_PP-like"/>
</dbReference>
<keyword evidence="2" id="KW-0378">Hydrolase</keyword>
<dbReference type="Gene3D" id="3.60.21.10">
    <property type="match status" value="1"/>
</dbReference>
<dbReference type="PANTHER" id="PTHR10161">
    <property type="entry name" value="TARTRATE-RESISTANT ACID PHOSPHATASE TYPE 5"/>
    <property type="match status" value="1"/>
</dbReference>
<comment type="caution">
    <text evidence="3">The sequence shown here is derived from an EMBL/GenBank/DDBJ whole genome shotgun (WGS) entry which is preliminary data.</text>
</comment>
<dbReference type="PANTHER" id="PTHR10161:SF14">
    <property type="entry name" value="TARTRATE-RESISTANT ACID PHOSPHATASE TYPE 5"/>
    <property type="match status" value="1"/>
</dbReference>
<keyword evidence="4" id="KW-1185">Reference proteome</keyword>
<evidence type="ECO:0000256" key="2">
    <source>
        <dbReference type="ARBA" id="ARBA00022801"/>
    </source>
</evidence>
<sequence>MVMMSHDLRRGPSWGCTVLTQVALFTALCAAFYVGIYFQRFNYANEGARDLYFISVLGGNRPLNQQTHLLKQMGRMAKIHKVKTVVSISDLGERDPLFLNGSLNFPSLKVPWYATKTLKAEAGNFQKQLQLPNGQILDIIAVDTGPLHDSVQLDQLTDGGKDQINWLMRTLEVTDSRWHIVVGYHPVVACEGQKKEDGRTALESLHQIFLEYGVNAYFSKVGCSGFYTSKDGISILGHPGPETHEAIHSMFNTEMHDGFLLHRVSALEIVSYFINSAGKVVLKSTLHQRGKAVI</sequence>
<dbReference type="SUPFAM" id="SSF56300">
    <property type="entry name" value="Metallo-dependent phosphatases"/>
    <property type="match status" value="1"/>
</dbReference>
<keyword evidence="1" id="KW-0732">Signal</keyword>
<dbReference type="Proteomes" id="UP000825729">
    <property type="component" value="Unassembled WGS sequence"/>
</dbReference>